<organism evidence="1 2">
    <name type="scientific">Puccinia striiformis</name>
    <dbReference type="NCBI Taxonomy" id="27350"/>
    <lineage>
        <taxon>Eukaryota</taxon>
        <taxon>Fungi</taxon>
        <taxon>Dikarya</taxon>
        <taxon>Basidiomycota</taxon>
        <taxon>Pucciniomycotina</taxon>
        <taxon>Pucciniomycetes</taxon>
        <taxon>Pucciniales</taxon>
        <taxon>Pucciniaceae</taxon>
        <taxon>Puccinia</taxon>
    </lineage>
</organism>
<protein>
    <submittedName>
        <fullName evidence="1">Uncharacterized protein</fullName>
    </submittedName>
</protein>
<accession>A0A2S4VEL2</accession>
<dbReference type="VEuPathDB" id="FungiDB:PSTT_07864"/>
<evidence type="ECO:0000313" key="2">
    <source>
        <dbReference type="Proteomes" id="UP000239156"/>
    </source>
</evidence>
<name>A0A2S4VEL2_9BASI</name>
<dbReference type="AlphaFoldDB" id="A0A2S4VEL2"/>
<dbReference type="VEuPathDB" id="FungiDB:PSHT_03754"/>
<sequence>MSSYFCSCCLRCGPPAQVRTKLNFFLSDWMNRMLIRYSPRHLIHSEQLVGRQINSVTTTESAVSSYQYLSRQFSSLRQGIENGQYTASEAREQFQSISQQASTTITALNNCLQCYPGASSVLSQSASQAYSEMSSLVQISNQRYGQQSGNVIAPLTQLDAPLQQNLNAFSRYGVTPQRIIPPTFLPTLTQAGFGRTAQFASANSVNNRFGSTHFAN</sequence>
<comment type="caution">
    <text evidence="1">The sequence shown here is derived from an EMBL/GenBank/DDBJ whole genome shotgun (WGS) entry which is preliminary data.</text>
</comment>
<evidence type="ECO:0000313" key="1">
    <source>
        <dbReference type="EMBL" id="POW07981.1"/>
    </source>
</evidence>
<dbReference type="EMBL" id="PKSL01000069">
    <property type="protein sequence ID" value="POW07981.1"/>
    <property type="molecule type" value="Genomic_DNA"/>
</dbReference>
<proteinExistence type="predicted"/>
<gene>
    <name evidence="1" type="ORF">PSTT_07864</name>
</gene>
<dbReference type="Proteomes" id="UP000239156">
    <property type="component" value="Unassembled WGS sequence"/>
</dbReference>
<reference evidence="1" key="1">
    <citation type="submission" date="2017-12" db="EMBL/GenBank/DDBJ databases">
        <title>Gene loss provides genomic basis for host adaptation in cereal stripe rust fungi.</title>
        <authorList>
            <person name="Xia C."/>
        </authorList>
    </citation>
    <scope>NUCLEOTIDE SEQUENCE [LARGE SCALE GENOMIC DNA]</scope>
    <source>
        <strain evidence="1">93-210</strain>
    </source>
</reference>
<keyword evidence="2" id="KW-1185">Reference proteome</keyword>